<evidence type="ECO:0008006" key="4">
    <source>
        <dbReference type="Google" id="ProtNLM"/>
    </source>
</evidence>
<protein>
    <recommendedName>
        <fullName evidence="4">HEAT repeat domain-containing protein</fullName>
    </recommendedName>
</protein>
<evidence type="ECO:0000313" key="3">
    <source>
        <dbReference type="Proteomes" id="UP000662888"/>
    </source>
</evidence>
<gene>
    <name evidence="2" type="ORF">IV454_29240</name>
</gene>
<dbReference type="Proteomes" id="UP000662888">
    <property type="component" value="Chromosome"/>
</dbReference>
<proteinExistence type="predicted"/>
<dbReference type="RefSeq" id="WP_206089151.1">
    <property type="nucleotide sequence ID" value="NZ_CP065053.1"/>
</dbReference>
<sequence length="641" mass="68040">MTFWPAVRRAALMATFVLAPFAASGAQTPVPPACGSAYASMTPERLEALVHQGGDPQVRCAEDRLVAMGEQAVPVLIRLLHDDRPASYCVATKAIARREALAGGRPDDSSDMDVFLSMMICVGGPPRGSGRSAAYYMLSHFGDPENPAQVSPKGFALFWKFTDGYDDERLAALPLLLAKDILSAQTVSVLGPFLADLGGQAADVLPALRAGLHVPQLGAGLVDAFLKVQGNDVGIAHLLTVYAASSDDAMHTAIEAALKKRAWPAELDMHLLTAARNPAWLPAALDLMRRGMASPATIAYFIERLNAPSAADAIDVFTALGQDNAQAHQRLRALLAATKSTDSARRAALSKAIAMTAPLQERVTRGQMAGSCTGPACFETACRCASLLASLGPLPADVAVLKTAYRDGARAGATQCLATVAKMIADLHSRDALAFLYERFLLGVNEDHMYLLSQILKQHIGQVLPRIEADIGSLRDGPLAAVESLLSAPAARDALARQRARVLPDLLTQPLRKDADQLVSAPIAGYSQVLHSGPGMMLGPYPATRGALAVHRIAQLAPMTAEVVTALLRVVAGPYDEAGDQAVAVLSRIRNAPRSLRAARLKEIETLLAATPEGSAQSRLESLRMDYRPLSDAVSPEKEMD</sequence>
<feature type="signal peptide" evidence="1">
    <location>
        <begin position="1"/>
        <end position="25"/>
    </location>
</feature>
<feature type="chain" id="PRO_5045311990" description="HEAT repeat domain-containing protein" evidence="1">
    <location>
        <begin position="26"/>
        <end position="641"/>
    </location>
</feature>
<dbReference type="EMBL" id="CP065053">
    <property type="protein sequence ID" value="QPI49475.1"/>
    <property type="molecule type" value="Genomic_DNA"/>
</dbReference>
<evidence type="ECO:0000313" key="2">
    <source>
        <dbReference type="EMBL" id="QPI49475.1"/>
    </source>
</evidence>
<name>A0AA49A8B8_9BURK</name>
<accession>A0AA49A8B8</accession>
<evidence type="ECO:0000256" key="1">
    <source>
        <dbReference type="SAM" id="SignalP"/>
    </source>
</evidence>
<reference evidence="2 3" key="1">
    <citation type="submission" date="2020-11" db="EMBL/GenBank/DDBJ databases">
        <authorList>
            <person name="Sun Q."/>
        </authorList>
    </citation>
    <scope>NUCLEOTIDE SEQUENCE [LARGE SCALE GENOMIC DNA]</scope>
    <source>
        <strain evidence="2 3">P8398</strain>
    </source>
</reference>
<keyword evidence="1" id="KW-0732">Signal</keyword>
<keyword evidence="3" id="KW-1185">Reference proteome</keyword>
<organism evidence="2 3">
    <name type="scientific">Massilia antarctica</name>
    <dbReference type="NCBI Taxonomy" id="2765360"/>
    <lineage>
        <taxon>Bacteria</taxon>
        <taxon>Pseudomonadati</taxon>
        <taxon>Pseudomonadota</taxon>
        <taxon>Betaproteobacteria</taxon>
        <taxon>Burkholderiales</taxon>
        <taxon>Oxalobacteraceae</taxon>
        <taxon>Telluria group</taxon>
        <taxon>Massilia</taxon>
    </lineage>
</organism>